<dbReference type="InterPro" id="IPR002401">
    <property type="entry name" value="Cyt_P450_E_grp-I"/>
</dbReference>
<name>A0A5Q0TZG4_SPOFR</name>
<reference evidence="11" key="1">
    <citation type="journal article" date="2019" name="J. Proteomics">
        <title>Combined transcriptomic and proteomic analysis of harmine on Spodoptera frugiperda Sf9 cells to reveal the potential resistance mechanism.</title>
        <authorList>
            <person name="Cui G."/>
            <person name="Sun R."/>
            <person name="Veeran S."/>
            <person name="Shu B."/>
            <person name="Yuan H."/>
            <person name="Zhong G."/>
        </authorList>
    </citation>
    <scope>NUCLEOTIDE SEQUENCE</scope>
</reference>
<evidence type="ECO:0000256" key="8">
    <source>
        <dbReference type="ARBA" id="ARBA00023033"/>
    </source>
</evidence>
<dbReference type="Pfam" id="PF00067">
    <property type="entry name" value="p450"/>
    <property type="match status" value="1"/>
</dbReference>
<evidence type="ECO:0000256" key="5">
    <source>
        <dbReference type="ARBA" id="ARBA00022723"/>
    </source>
</evidence>
<evidence type="ECO:0000256" key="1">
    <source>
        <dbReference type="ARBA" id="ARBA00001971"/>
    </source>
</evidence>
<evidence type="ECO:0000256" key="6">
    <source>
        <dbReference type="ARBA" id="ARBA00023002"/>
    </source>
</evidence>
<dbReference type="PRINTS" id="PR00385">
    <property type="entry name" value="P450"/>
</dbReference>
<protein>
    <submittedName>
        <fullName evidence="13">Cytochrome P450 4C1</fullName>
    </submittedName>
    <submittedName>
        <fullName evidence="11">Cytochrome P450 CYP4C1-like protein transcript variant 1</fullName>
    </submittedName>
</protein>
<dbReference type="PANTHER" id="PTHR24291:SF105">
    <property type="entry name" value="CYTOCHROME P450 4P1-RELATED"/>
    <property type="match status" value="1"/>
</dbReference>
<dbReference type="GeneID" id="118273959"/>
<comment type="cofactor">
    <cofactor evidence="1 9">
        <name>heme</name>
        <dbReference type="ChEBI" id="CHEBI:30413"/>
    </cofactor>
</comment>
<dbReference type="GO" id="GO:0004497">
    <property type="term" value="F:monooxygenase activity"/>
    <property type="evidence" value="ECO:0007669"/>
    <property type="project" value="UniProtKB-KW"/>
</dbReference>
<dbReference type="PROSITE" id="PS00086">
    <property type="entry name" value="CYTOCHROME_P450"/>
    <property type="match status" value="1"/>
</dbReference>
<sequence length="495" mass="56590">MIFELLLAGLVAAVVWLIFFRDDSDPVDQLPGPPRKPWIGNAWELLQTPADKFLDVLVDYTNKYGDRYVFKVFSLRVLHISGPSDVETLLSHSKNIKKSAPYDFLKGWLGTGLLLSTGLHWHKRRKILTPTFHFNILKNFAHVIEEKTQDLVKMLKDKKGADVSLMPTISDFTLFTICETAMGTKLDNDQTSATVDYKNAILNIGMQMLCRITRFWLHNDLIFNNSSRGKEFAKTLQVARAFADNVIMDRKAQRLQNKAEESDVADVSDGIGTKKRLAMLDLLLEAEEKGQIDMDGIRDEVNTFMFEGHDTTALALTFGLMLLADHEDVQERIYEECQTILGDSEHVTMSNLADMKYLEAVIKEVLRLYPSVPFIGREITEDFKLGDITVKKGTTVDVHIYELHRRADMFPEPEKFMPERFLGTELKHPYAYVPFSAGPRNCIGQRFAMQEMKTTLSELVRHFKIVPKVKGARPRIMVDLVLRPVDPIYVKFIPR</sequence>
<evidence type="ECO:0000256" key="4">
    <source>
        <dbReference type="ARBA" id="ARBA00022617"/>
    </source>
</evidence>
<keyword evidence="4 9" id="KW-0349">Heme</keyword>
<dbReference type="InterPro" id="IPR001128">
    <property type="entry name" value="Cyt_P450"/>
</dbReference>
<dbReference type="SMR" id="A0A5Q0TZG4"/>
<dbReference type="Proteomes" id="UP000829999">
    <property type="component" value="Chromosome 3"/>
</dbReference>
<comment type="function">
    <text evidence="2">May be involved in the metabolism of insect hormones and in the breakdown of synthetic insecticides.</text>
</comment>
<gene>
    <name evidence="13" type="primary">LOC118273959</name>
</gene>
<dbReference type="InterPro" id="IPR017972">
    <property type="entry name" value="Cyt_P450_CS"/>
</dbReference>
<keyword evidence="8 10" id="KW-0503">Monooxygenase</keyword>
<dbReference type="OrthoDB" id="1470350at2759"/>
<accession>A0A5Q0TZG4</accession>
<dbReference type="RefSeq" id="XP_050563797.1">
    <property type="nucleotide sequence ID" value="XM_050707840.1"/>
</dbReference>
<comment type="similarity">
    <text evidence="3 10">Belongs to the cytochrome P450 family.</text>
</comment>
<feature type="binding site" description="axial binding residue" evidence="9">
    <location>
        <position position="442"/>
    </location>
    <ligand>
        <name>heme</name>
        <dbReference type="ChEBI" id="CHEBI:30413"/>
    </ligand>
    <ligandPart>
        <name>Fe</name>
        <dbReference type="ChEBI" id="CHEBI:18248"/>
    </ligandPart>
</feature>
<evidence type="ECO:0000313" key="12">
    <source>
        <dbReference type="Proteomes" id="UP000829999"/>
    </source>
</evidence>
<dbReference type="InterPro" id="IPR036396">
    <property type="entry name" value="Cyt_P450_sf"/>
</dbReference>
<keyword evidence="7 9" id="KW-0408">Iron</keyword>
<evidence type="ECO:0000256" key="2">
    <source>
        <dbReference type="ARBA" id="ARBA00003690"/>
    </source>
</evidence>
<dbReference type="EMBL" id="MN480656">
    <property type="protein sequence ID" value="QGA73292.1"/>
    <property type="molecule type" value="mRNA"/>
</dbReference>
<organism evidence="11">
    <name type="scientific">Spodoptera frugiperda</name>
    <name type="common">Fall armyworm</name>
    <dbReference type="NCBI Taxonomy" id="7108"/>
    <lineage>
        <taxon>Eukaryota</taxon>
        <taxon>Metazoa</taxon>
        <taxon>Ecdysozoa</taxon>
        <taxon>Arthropoda</taxon>
        <taxon>Hexapoda</taxon>
        <taxon>Insecta</taxon>
        <taxon>Pterygota</taxon>
        <taxon>Neoptera</taxon>
        <taxon>Endopterygota</taxon>
        <taxon>Lepidoptera</taxon>
        <taxon>Glossata</taxon>
        <taxon>Ditrysia</taxon>
        <taxon>Noctuoidea</taxon>
        <taxon>Noctuidae</taxon>
        <taxon>Amphipyrinae</taxon>
        <taxon>Spodoptera</taxon>
    </lineage>
</organism>
<keyword evidence="5 9" id="KW-0479">Metal-binding</keyword>
<dbReference type="PANTHER" id="PTHR24291">
    <property type="entry name" value="CYTOCHROME P450 FAMILY 4"/>
    <property type="match status" value="1"/>
</dbReference>
<dbReference type="Gene3D" id="1.10.630.10">
    <property type="entry name" value="Cytochrome P450"/>
    <property type="match status" value="1"/>
</dbReference>
<dbReference type="PRINTS" id="PR00463">
    <property type="entry name" value="EP450I"/>
</dbReference>
<dbReference type="AlphaFoldDB" id="A0A5Q0TZG4"/>
<evidence type="ECO:0000313" key="11">
    <source>
        <dbReference type="EMBL" id="QGA73292.1"/>
    </source>
</evidence>
<dbReference type="InterPro" id="IPR050196">
    <property type="entry name" value="Cytochrome_P450_Monoox"/>
</dbReference>
<dbReference type="GO" id="GO:0016705">
    <property type="term" value="F:oxidoreductase activity, acting on paired donors, with incorporation or reduction of molecular oxygen"/>
    <property type="evidence" value="ECO:0007669"/>
    <property type="project" value="InterPro"/>
</dbReference>
<evidence type="ECO:0000256" key="3">
    <source>
        <dbReference type="ARBA" id="ARBA00010617"/>
    </source>
</evidence>
<dbReference type="SUPFAM" id="SSF48264">
    <property type="entry name" value="Cytochrome P450"/>
    <property type="match status" value="1"/>
</dbReference>
<dbReference type="GO" id="GO:0005506">
    <property type="term" value="F:iron ion binding"/>
    <property type="evidence" value="ECO:0007669"/>
    <property type="project" value="InterPro"/>
</dbReference>
<dbReference type="GO" id="GO:0020037">
    <property type="term" value="F:heme binding"/>
    <property type="evidence" value="ECO:0007669"/>
    <property type="project" value="InterPro"/>
</dbReference>
<reference evidence="13" key="2">
    <citation type="submission" date="2025-04" db="UniProtKB">
        <authorList>
            <consortium name="RefSeq"/>
        </authorList>
    </citation>
    <scope>IDENTIFICATION</scope>
    <source>
        <tissue evidence="13">Whole larval tissue</tissue>
    </source>
</reference>
<keyword evidence="12" id="KW-1185">Reference proteome</keyword>
<dbReference type="CDD" id="cd20628">
    <property type="entry name" value="CYP4"/>
    <property type="match status" value="1"/>
</dbReference>
<evidence type="ECO:0000313" key="13">
    <source>
        <dbReference type="RefSeq" id="XP_050563797.1"/>
    </source>
</evidence>
<keyword evidence="6 10" id="KW-0560">Oxidoreductase</keyword>
<proteinExistence type="evidence at transcript level"/>
<evidence type="ECO:0000256" key="10">
    <source>
        <dbReference type="RuleBase" id="RU000461"/>
    </source>
</evidence>
<evidence type="ECO:0000256" key="7">
    <source>
        <dbReference type="ARBA" id="ARBA00023004"/>
    </source>
</evidence>
<evidence type="ECO:0000256" key="9">
    <source>
        <dbReference type="PIRSR" id="PIRSR602401-1"/>
    </source>
</evidence>